<evidence type="ECO:0000256" key="2">
    <source>
        <dbReference type="SAM" id="Phobius"/>
    </source>
</evidence>
<evidence type="ECO:0000313" key="4">
    <source>
        <dbReference type="EMBL" id="PSB20571.1"/>
    </source>
</evidence>
<keyword evidence="2" id="KW-0472">Membrane</keyword>
<feature type="transmembrane region" description="Helical" evidence="2">
    <location>
        <begin position="39"/>
        <end position="64"/>
    </location>
</feature>
<dbReference type="RefSeq" id="WP_073070040.1">
    <property type="nucleotide sequence ID" value="NZ_MPPI01000005.1"/>
</dbReference>
<feature type="transmembrane region" description="Helical" evidence="2">
    <location>
        <begin position="224"/>
        <end position="246"/>
    </location>
</feature>
<reference evidence="4 5" key="2">
    <citation type="submission" date="2018-03" db="EMBL/GenBank/DDBJ databases">
        <title>The ancient ancestry and fast evolution of plastids.</title>
        <authorList>
            <person name="Moore K.R."/>
            <person name="Magnabosco C."/>
            <person name="Momper L."/>
            <person name="Gold D.A."/>
            <person name="Bosak T."/>
            <person name="Fournier G.P."/>
        </authorList>
    </citation>
    <scope>NUCLEOTIDE SEQUENCE [LARGE SCALE GENOMIC DNA]</scope>
    <source>
        <strain evidence="4 5">ULC007</strain>
    </source>
</reference>
<keyword evidence="5" id="KW-1185">Reference proteome</keyword>
<evidence type="ECO:0000259" key="3">
    <source>
        <dbReference type="Pfam" id="PF00892"/>
    </source>
</evidence>
<feature type="transmembrane region" description="Helical" evidence="2">
    <location>
        <begin position="132"/>
        <end position="149"/>
    </location>
</feature>
<sequence length="300" mass="31710">MKFFTQPTGWQTVLVLTIGILAVSTAAVLVRLATREAQLSAVGFSLVLAASRLIIASGVLLPTWQTIRRNPPTRSAWRYATAAGVALAAHFATWITSLSYTSIAASTTIVTTTSIWVALLSWRWFGEKPNRVTLAGIAIALIGGITIGWQTSEATGTNPLLGNGLALVGAWTASLYLLLGREAQRRDLDVRSYVTIAYSVAAIVLLPLPLLAGASYTGYSPLTYGLILLMAIVPQLIGHTSLNWAVCWVSPTLVSVLTLFEPVASSGLALVLFGEVPGIQVLIGAMILLIGVAISIAANR</sequence>
<comment type="caution">
    <text evidence="4">The sequence shown here is derived from an EMBL/GenBank/DDBJ whole genome shotgun (WGS) entry which is preliminary data.</text>
</comment>
<dbReference type="EMBL" id="PVWG01000005">
    <property type="protein sequence ID" value="PSB20571.1"/>
    <property type="molecule type" value="Genomic_DNA"/>
</dbReference>
<reference evidence="4 5" key="1">
    <citation type="submission" date="2018-02" db="EMBL/GenBank/DDBJ databases">
        <authorList>
            <person name="Cohen D.B."/>
            <person name="Kent A.D."/>
        </authorList>
    </citation>
    <scope>NUCLEOTIDE SEQUENCE [LARGE SCALE GENOMIC DNA]</scope>
    <source>
        <strain evidence="4 5">ULC007</strain>
    </source>
</reference>
<dbReference type="Proteomes" id="UP000238634">
    <property type="component" value="Unassembled WGS sequence"/>
</dbReference>
<name>A0A2T1DJD5_9CYAN</name>
<dbReference type="Gene3D" id="1.10.3730.20">
    <property type="match status" value="1"/>
</dbReference>
<dbReference type="STRING" id="1920490.GCA_001895925_02603"/>
<feature type="transmembrane region" description="Helical" evidence="2">
    <location>
        <begin position="279"/>
        <end position="298"/>
    </location>
</feature>
<dbReference type="PANTHER" id="PTHR22911:SF76">
    <property type="entry name" value="EAMA DOMAIN-CONTAINING PROTEIN"/>
    <property type="match status" value="1"/>
</dbReference>
<dbReference type="InterPro" id="IPR000620">
    <property type="entry name" value="EamA_dom"/>
</dbReference>
<keyword evidence="2" id="KW-1133">Transmembrane helix</keyword>
<dbReference type="PANTHER" id="PTHR22911">
    <property type="entry name" value="ACYL-MALONYL CONDENSING ENZYME-RELATED"/>
    <property type="match status" value="1"/>
</dbReference>
<evidence type="ECO:0000313" key="5">
    <source>
        <dbReference type="Proteomes" id="UP000238634"/>
    </source>
</evidence>
<feature type="transmembrane region" description="Helical" evidence="2">
    <location>
        <begin position="12"/>
        <end position="33"/>
    </location>
</feature>
<feature type="transmembrane region" description="Helical" evidence="2">
    <location>
        <begin position="161"/>
        <end position="180"/>
    </location>
</feature>
<keyword evidence="2" id="KW-0812">Transmembrane</keyword>
<feature type="transmembrane region" description="Helical" evidence="2">
    <location>
        <begin position="103"/>
        <end position="125"/>
    </location>
</feature>
<feature type="transmembrane region" description="Helical" evidence="2">
    <location>
        <begin position="76"/>
        <end position="97"/>
    </location>
</feature>
<dbReference type="InterPro" id="IPR037185">
    <property type="entry name" value="EmrE-like"/>
</dbReference>
<feature type="domain" description="EamA" evidence="3">
    <location>
        <begin position="161"/>
        <end position="295"/>
    </location>
</feature>
<dbReference type="Pfam" id="PF00892">
    <property type="entry name" value="EamA"/>
    <property type="match status" value="2"/>
</dbReference>
<dbReference type="AlphaFoldDB" id="A0A2T1DJD5"/>
<proteinExistence type="inferred from homology"/>
<dbReference type="SUPFAM" id="SSF103481">
    <property type="entry name" value="Multidrug resistance efflux transporter EmrE"/>
    <property type="match status" value="2"/>
</dbReference>
<protein>
    <submittedName>
        <fullName evidence="4">EamA/RhaT family transporter</fullName>
    </submittedName>
</protein>
<gene>
    <name evidence="4" type="ORF">C7B65_06610</name>
</gene>
<feature type="transmembrane region" description="Helical" evidence="2">
    <location>
        <begin position="192"/>
        <end position="212"/>
    </location>
</feature>
<evidence type="ECO:0000256" key="1">
    <source>
        <dbReference type="ARBA" id="ARBA00007362"/>
    </source>
</evidence>
<dbReference type="OrthoDB" id="9790852at2"/>
<feature type="domain" description="EamA" evidence="3">
    <location>
        <begin position="17"/>
        <end position="145"/>
    </location>
</feature>
<feature type="transmembrane region" description="Helical" evidence="2">
    <location>
        <begin position="253"/>
        <end position="273"/>
    </location>
</feature>
<accession>A0A2T1DJD5</accession>
<comment type="similarity">
    <text evidence="1">Belongs to the EamA transporter family.</text>
</comment>
<dbReference type="GO" id="GO:0016020">
    <property type="term" value="C:membrane"/>
    <property type="evidence" value="ECO:0007669"/>
    <property type="project" value="InterPro"/>
</dbReference>
<organism evidence="4 5">
    <name type="scientific">Phormidesmis priestleyi ULC007</name>
    <dbReference type="NCBI Taxonomy" id="1920490"/>
    <lineage>
        <taxon>Bacteria</taxon>
        <taxon>Bacillati</taxon>
        <taxon>Cyanobacteriota</taxon>
        <taxon>Cyanophyceae</taxon>
        <taxon>Leptolyngbyales</taxon>
        <taxon>Leptolyngbyaceae</taxon>
        <taxon>Phormidesmis</taxon>
    </lineage>
</organism>